<keyword evidence="3" id="KW-1185">Reference proteome</keyword>
<dbReference type="Gramene" id="RZC64266">
    <property type="protein sequence ID" value="RZC64266"/>
    <property type="gene ID" value="C5167_007957"/>
</dbReference>
<proteinExistence type="predicted"/>
<name>A0A4Y7JUM3_PAPSO</name>
<feature type="region of interest" description="Disordered" evidence="1">
    <location>
        <begin position="1"/>
        <end position="64"/>
    </location>
</feature>
<sequence length="219" mass="24167">MTTSTATPTTNATATPTTSTTQQTEVGSSSQAASHTNESETATPTSKGRAEAVEVGDSKKKHDRVRSTVWLEMTRINDECDECRYCHNKYKAHNDNNDTFGLRKHLNRCLKNPNRKKEKGQPSLLMPPPKPGQDVYSTHEEGSSSVASVVASSLSTPSQGLKSRIQSRKRQHWDKPSCVEEARTTDYLQKPIALDLLCDYVPDDDGEDAAVIIENFLKA</sequence>
<protein>
    <recommendedName>
        <fullName evidence="4">BED-type domain-containing protein</fullName>
    </recommendedName>
</protein>
<dbReference type="EMBL" id="CM010720">
    <property type="protein sequence ID" value="RZC64266.1"/>
    <property type="molecule type" value="Genomic_DNA"/>
</dbReference>
<gene>
    <name evidence="2" type="ORF">C5167_007957</name>
</gene>
<evidence type="ECO:0000313" key="2">
    <source>
        <dbReference type="EMBL" id="RZC64266.1"/>
    </source>
</evidence>
<organism evidence="2 3">
    <name type="scientific">Papaver somniferum</name>
    <name type="common">Opium poppy</name>
    <dbReference type="NCBI Taxonomy" id="3469"/>
    <lineage>
        <taxon>Eukaryota</taxon>
        <taxon>Viridiplantae</taxon>
        <taxon>Streptophyta</taxon>
        <taxon>Embryophyta</taxon>
        <taxon>Tracheophyta</taxon>
        <taxon>Spermatophyta</taxon>
        <taxon>Magnoliopsida</taxon>
        <taxon>Ranunculales</taxon>
        <taxon>Papaveraceae</taxon>
        <taxon>Papaveroideae</taxon>
        <taxon>Papaver</taxon>
    </lineage>
</organism>
<reference evidence="2 3" key="1">
    <citation type="journal article" date="2018" name="Science">
        <title>The opium poppy genome and morphinan production.</title>
        <authorList>
            <person name="Guo L."/>
            <person name="Winzer T."/>
            <person name="Yang X."/>
            <person name="Li Y."/>
            <person name="Ning Z."/>
            <person name="He Z."/>
            <person name="Teodor R."/>
            <person name="Lu Y."/>
            <person name="Bowser T.A."/>
            <person name="Graham I.A."/>
            <person name="Ye K."/>
        </authorList>
    </citation>
    <scope>NUCLEOTIDE SEQUENCE [LARGE SCALE GENOMIC DNA]</scope>
    <source>
        <strain evidence="3">cv. HN1</strain>
        <tissue evidence="2">Leaves</tissue>
    </source>
</reference>
<feature type="compositionally biased region" description="Basic and acidic residues" evidence="1">
    <location>
        <begin position="48"/>
        <end position="60"/>
    </location>
</feature>
<dbReference type="AlphaFoldDB" id="A0A4Y7JUM3"/>
<dbReference type="Proteomes" id="UP000316621">
    <property type="component" value="Chromosome 6"/>
</dbReference>
<feature type="region of interest" description="Disordered" evidence="1">
    <location>
        <begin position="112"/>
        <end position="169"/>
    </location>
</feature>
<evidence type="ECO:0000256" key="1">
    <source>
        <dbReference type="SAM" id="MobiDB-lite"/>
    </source>
</evidence>
<feature type="compositionally biased region" description="Low complexity" evidence="1">
    <location>
        <begin position="1"/>
        <end position="24"/>
    </location>
</feature>
<evidence type="ECO:0000313" key="3">
    <source>
        <dbReference type="Proteomes" id="UP000316621"/>
    </source>
</evidence>
<feature type="compositionally biased region" description="Polar residues" evidence="1">
    <location>
        <begin position="25"/>
        <end position="46"/>
    </location>
</feature>
<feature type="compositionally biased region" description="Low complexity" evidence="1">
    <location>
        <begin position="143"/>
        <end position="155"/>
    </location>
</feature>
<dbReference type="SMART" id="SM00614">
    <property type="entry name" value="ZnF_BED"/>
    <property type="match status" value="1"/>
</dbReference>
<evidence type="ECO:0008006" key="4">
    <source>
        <dbReference type="Google" id="ProtNLM"/>
    </source>
</evidence>
<accession>A0A4Y7JUM3</accession>